<reference evidence="4" key="1">
    <citation type="submission" date="2015-04" db="EMBL/GenBank/DDBJ databases">
        <authorList>
            <person name="Mushtaq Mamoona"/>
        </authorList>
    </citation>
    <scope>NUCLEOTIDE SEQUENCE [LARGE SCALE GENOMIC DNA]</scope>
    <source>
        <strain evidence="4">AN4859/03</strain>
    </source>
</reference>
<proteinExistence type="predicted"/>
<name>A0A0G4KB08_9SPIR</name>
<dbReference type="PANTHER" id="PTHR35936">
    <property type="entry name" value="MEMBRANE-BOUND LYTIC MUREIN TRANSGLYCOSYLASE F"/>
    <property type="match status" value="1"/>
</dbReference>
<evidence type="ECO:0000313" key="4">
    <source>
        <dbReference type="Proteomes" id="UP000043763"/>
    </source>
</evidence>
<dbReference type="AlphaFoldDB" id="A0A0G4KB08"/>
<dbReference type="InterPro" id="IPR001638">
    <property type="entry name" value="Solute-binding_3/MltF_N"/>
</dbReference>
<dbReference type="EMBL" id="CVLB01000003">
    <property type="protein sequence ID" value="CRF35587.1"/>
    <property type="molecule type" value="Genomic_DNA"/>
</dbReference>
<evidence type="ECO:0000313" key="3">
    <source>
        <dbReference type="EMBL" id="CRF35587.1"/>
    </source>
</evidence>
<keyword evidence="1" id="KW-0732">Signal</keyword>
<keyword evidence="4" id="KW-1185">Reference proteome</keyword>
<dbReference type="SMART" id="SM00062">
    <property type="entry name" value="PBPb"/>
    <property type="match status" value="1"/>
</dbReference>
<dbReference type="Gene3D" id="3.40.190.10">
    <property type="entry name" value="Periplasmic binding protein-like II"/>
    <property type="match status" value="2"/>
</dbReference>
<protein>
    <submittedName>
        <fullName evidence="3">Amino acid ABC transporter substrate-binding protein</fullName>
    </submittedName>
</protein>
<dbReference type="RefSeq" id="WP_048596114.1">
    <property type="nucleotide sequence ID" value="NZ_CVLB01000003.1"/>
</dbReference>
<dbReference type="Proteomes" id="UP000043763">
    <property type="component" value="Unassembled WGS sequence"/>
</dbReference>
<dbReference type="SUPFAM" id="SSF53850">
    <property type="entry name" value="Periplasmic binding protein-like II"/>
    <property type="match status" value="1"/>
</dbReference>
<dbReference type="OrthoDB" id="306598at2"/>
<accession>A0A0G4KB08</accession>
<dbReference type="PANTHER" id="PTHR35936:SF17">
    <property type="entry name" value="ARGININE-BINDING EXTRACELLULAR PROTEIN ARTP"/>
    <property type="match status" value="1"/>
</dbReference>
<dbReference type="PROSITE" id="PS51257">
    <property type="entry name" value="PROKAR_LIPOPROTEIN"/>
    <property type="match status" value="1"/>
</dbReference>
<evidence type="ECO:0000256" key="1">
    <source>
        <dbReference type="ARBA" id="ARBA00022729"/>
    </source>
</evidence>
<sequence length="256" mass="29034">MKKIILIILMILSLVILSCKDSSKNITIKNESHTKQYINIGIYVYDYPFGYLSNGNIGGFDYDLMNEISKISGSNMNFIPMRFEELIPALESKKIDAIIAGMTVTEERKQYLNFSDKYYTSSQAVLIRTNDESIQTEEDLIGKKVGVIRDTVADTMISAKEGIEIERFDTGSSIILSLKVGNVDAAIFDRSTCEHYILYDKSIKLVENIKYPEEDYAIAFRKDENVLLDEINKALSQIMTNGSYDKLVEKHLGTNQ</sequence>
<feature type="domain" description="Solute-binding protein family 3/N-terminal" evidence="2">
    <location>
        <begin position="37"/>
        <end position="255"/>
    </location>
</feature>
<gene>
    <name evidence="3" type="ORF">BRSU_2754</name>
</gene>
<organism evidence="3 4">
    <name type="scientific">Brachyspira suanatina</name>
    <dbReference type="NCBI Taxonomy" id="381802"/>
    <lineage>
        <taxon>Bacteria</taxon>
        <taxon>Pseudomonadati</taxon>
        <taxon>Spirochaetota</taxon>
        <taxon>Spirochaetia</taxon>
        <taxon>Brachyspirales</taxon>
        <taxon>Brachyspiraceae</taxon>
        <taxon>Brachyspira</taxon>
    </lineage>
</organism>
<evidence type="ECO:0000259" key="2">
    <source>
        <dbReference type="SMART" id="SM00062"/>
    </source>
</evidence>
<dbReference type="Pfam" id="PF00497">
    <property type="entry name" value="SBP_bac_3"/>
    <property type="match status" value="1"/>
</dbReference>